<accession>A0A6J2JEQ3</accession>
<proteinExistence type="inferred from homology"/>
<evidence type="ECO:0000256" key="7">
    <source>
        <dbReference type="SAM" id="Phobius"/>
    </source>
</evidence>
<evidence type="ECO:0000256" key="3">
    <source>
        <dbReference type="ARBA" id="ARBA00023180"/>
    </source>
</evidence>
<dbReference type="InterPro" id="IPR011583">
    <property type="entry name" value="Chitinase_II/V-like_cat"/>
</dbReference>
<dbReference type="InterPro" id="IPR001223">
    <property type="entry name" value="Glyco_hydro18_cat"/>
</dbReference>
<evidence type="ECO:0000313" key="10">
    <source>
        <dbReference type="RefSeq" id="XP_028027818.1"/>
    </source>
</evidence>
<evidence type="ECO:0000313" key="9">
    <source>
        <dbReference type="Proteomes" id="UP000504629"/>
    </source>
</evidence>
<dbReference type="SMART" id="SM00636">
    <property type="entry name" value="Glyco_18"/>
    <property type="match status" value="1"/>
</dbReference>
<dbReference type="InterPro" id="IPR001579">
    <property type="entry name" value="Glyco_hydro_18_chit_AS"/>
</dbReference>
<keyword evidence="4 5" id="KW-0326">Glycosidase</keyword>
<protein>
    <submittedName>
        <fullName evidence="10">Chitinase-3-like protein 1</fullName>
    </submittedName>
</protein>
<evidence type="ECO:0000256" key="5">
    <source>
        <dbReference type="RuleBase" id="RU000489"/>
    </source>
</evidence>
<feature type="transmembrane region" description="Helical" evidence="7">
    <location>
        <begin position="12"/>
        <end position="31"/>
    </location>
</feature>
<keyword evidence="9" id="KW-1185">Reference proteome</keyword>
<reference evidence="10" key="1">
    <citation type="submission" date="2025-08" db="UniProtKB">
        <authorList>
            <consortium name="RefSeq"/>
        </authorList>
    </citation>
    <scope>IDENTIFICATION</scope>
    <source>
        <tissue evidence="10">Silk gland</tissue>
    </source>
</reference>
<keyword evidence="7" id="KW-1133">Transmembrane helix</keyword>
<dbReference type="Gene3D" id="3.20.20.80">
    <property type="entry name" value="Glycosidases"/>
    <property type="match status" value="1"/>
</dbReference>
<dbReference type="GO" id="GO:0006032">
    <property type="term" value="P:chitin catabolic process"/>
    <property type="evidence" value="ECO:0007669"/>
    <property type="project" value="TreeGrafter"/>
</dbReference>
<evidence type="ECO:0000256" key="6">
    <source>
        <dbReference type="RuleBase" id="RU004453"/>
    </source>
</evidence>
<dbReference type="Gene3D" id="3.10.50.10">
    <property type="match status" value="1"/>
</dbReference>
<dbReference type="FunFam" id="3.10.50.10:FF:000003">
    <property type="entry name" value="Class V chitinase CHIT5b"/>
    <property type="match status" value="1"/>
</dbReference>
<evidence type="ECO:0000256" key="4">
    <source>
        <dbReference type="ARBA" id="ARBA00023295"/>
    </source>
</evidence>
<dbReference type="PROSITE" id="PS51910">
    <property type="entry name" value="GH18_2"/>
    <property type="match status" value="1"/>
</dbReference>
<feature type="domain" description="GH18" evidence="8">
    <location>
        <begin position="56"/>
        <end position="421"/>
    </location>
</feature>
<dbReference type="KEGG" id="bman:114241225"/>
<keyword evidence="1" id="KW-0732">Signal</keyword>
<dbReference type="GO" id="GO:0005576">
    <property type="term" value="C:extracellular region"/>
    <property type="evidence" value="ECO:0007669"/>
    <property type="project" value="TreeGrafter"/>
</dbReference>
<evidence type="ECO:0000256" key="2">
    <source>
        <dbReference type="ARBA" id="ARBA00022801"/>
    </source>
</evidence>
<dbReference type="SUPFAM" id="SSF54556">
    <property type="entry name" value="Chitinase insertion domain"/>
    <property type="match status" value="1"/>
</dbReference>
<name>A0A6J2JEQ3_BOMMA</name>
<dbReference type="OrthoDB" id="76388at2759"/>
<keyword evidence="3" id="KW-0325">Glycoprotein</keyword>
<dbReference type="GO" id="GO:0004568">
    <property type="term" value="F:chitinase activity"/>
    <property type="evidence" value="ECO:0007669"/>
    <property type="project" value="TreeGrafter"/>
</dbReference>
<dbReference type="SUPFAM" id="SSF51445">
    <property type="entry name" value="(Trans)glycosidases"/>
    <property type="match status" value="1"/>
</dbReference>
<dbReference type="InterPro" id="IPR029070">
    <property type="entry name" value="Chitinase_insertion_sf"/>
</dbReference>
<keyword evidence="7" id="KW-0812">Transmembrane</keyword>
<dbReference type="InterPro" id="IPR050314">
    <property type="entry name" value="Glycosyl_Hydrlase_18"/>
</dbReference>
<dbReference type="PANTHER" id="PTHR11177:SF390">
    <property type="entry name" value="CHITINASE 11"/>
    <property type="match status" value="1"/>
</dbReference>
<dbReference type="AlphaFoldDB" id="A0A6J2JEQ3"/>
<evidence type="ECO:0000259" key="8">
    <source>
        <dbReference type="PROSITE" id="PS51910"/>
    </source>
</evidence>
<dbReference type="GO" id="GO:0005975">
    <property type="term" value="P:carbohydrate metabolic process"/>
    <property type="evidence" value="ECO:0007669"/>
    <property type="project" value="InterPro"/>
</dbReference>
<comment type="similarity">
    <text evidence="6">Belongs to the glycosyl hydrolase 18 family.</text>
</comment>
<dbReference type="PANTHER" id="PTHR11177">
    <property type="entry name" value="CHITINASE"/>
    <property type="match status" value="1"/>
</dbReference>
<sequence>MRLDYDGILTKASLFIVLGTAVYMSMLTLVYSGQLHSKSQDNVFFIPVTSDIKSNTVVSCYYNTPDNDGKQLLPASIDPHLCTHINVAFARVIDKKIHLDEYQYQTITELCKLKQENPALKVLISVGGAGEASGFRDMVANHASRKIFIKSIKTILRNYKLDGIDLDWEFPEVHKLYKMKGSRERQHFSQLLREIRMEYLREKRDYLLTVAVAAPEAIVDVSYDVQQINNYVDYVNIMTYDYHYYTKYTPFTGFNSPLFSRPSESLYMGTLNVNYTVNMYLNKGLDRDKIVVGIPTYGHSFTLVNADNPNIGSPASGYGSLGSLGFVNYPDVCLFVANSNVRVIFDDHAKVPYLYKQKEWTSFDSAHSVMEKAKYIKDNRLRGAMVYSLNADDYEGKCTSKTNNTILFPLVQSIRDTLITKSTQDVILV</sequence>
<dbReference type="GO" id="GO:0008061">
    <property type="term" value="F:chitin binding"/>
    <property type="evidence" value="ECO:0007669"/>
    <property type="project" value="InterPro"/>
</dbReference>
<keyword evidence="2 5" id="KW-0378">Hydrolase</keyword>
<dbReference type="PROSITE" id="PS01095">
    <property type="entry name" value="GH18_1"/>
    <property type="match status" value="1"/>
</dbReference>
<dbReference type="GeneID" id="114241225"/>
<keyword evidence="7" id="KW-0472">Membrane</keyword>
<gene>
    <name evidence="10" type="primary">LOC114241225</name>
</gene>
<dbReference type="RefSeq" id="XP_028027818.1">
    <property type="nucleotide sequence ID" value="XM_028172017.1"/>
</dbReference>
<organism evidence="9 10">
    <name type="scientific">Bombyx mandarina</name>
    <name type="common">Wild silk moth</name>
    <name type="synonym">Wild silkworm</name>
    <dbReference type="NCBI Taxonomy" id="7092"/>
    <lineage>
        <taxon>Eukaryota</taxon>
        <taxon>Metazoa</taxon>
        <taxon>Ecdysozoa</taxon>
        <taxon>Arthropoda</taxon>
        <taxon>Hexapoda</taxon>
        <taxon>Insecta</taxon>
        <taxon>Pterygota</taxon>
        <taxon>Neoptera</taxon>
        <taxon>Endopterygota</taxon>
        <taxon>Lepidoptera</taxon>
        <taxon>Glossata</taxon>
        <taxon>Ditrysia</taxon>
        <taxon>Bombycoidea</taxon>
        <taxon>Bombycidae</taxon>
        <taxon>Bombycinae</taxon>
        <taxon>Bombyx</taxon>
    </lineage>
</organism>
<dbReference type="Proteomes" id="UP000504629">
    <property type="component" value="Unplaced"/>
</dbReference>
<dbReference type="CTD" id="31630"/>
<dbReference type="SMR" id="A0A6J2JEQ3"/>
<dbReference type="InterPro" id="IPR017853">
    <property type="entry name" value="GH"/>
</dbReference>
<dbReference type="Pfam" id="PF00704">
    <property type="entry name" value="Glyco_hydro_18"/>
    <property type="match status" value="1"/>
</dbReference>
<evidence type="ECO:0000256" key="1">
    <source>
        <dbReference type="ARBA" id="ARBA00022729"/>
    </source>
</evidence>